<dbReference type="PANTHER" id="PTHR24039:SF58">
    <property type="entry name" value="EGF-LIKE DOMAIN-CONTAINING PROTEIN"/>
    <property type="match status" value="1"/>
</dbReference>
<dbReference type="PROSITE" id="PS50068">
    <property type="entry name" value="LDLRA_2"/>
    <property type="match status" value="1"/>
</dbReference>
<feature type="domain" description="CUB" evidence="20">
    <location>
        <begin position="1338"/>
        <end position="1451"/>
    </location>
</feature>
<dbReference type="PROSITE" id="PS01187">
    <property type="entry name" value="EGF_CA"/>
    <property type="match status" value="4"/>
</dbReference>
<dbReference type="InterPro" id="IPR000998">
    <property type="entry name" value="MAM_dom"/>
</dbReference>
<dbReference type="CDD" id="cd00041">
    <property type="entry name" value="CUB"/>
    <property type="match status" value="1"/>
</dbReference>
<keyword evidence="4 15" id="KW-0245">EGF-like domain</keyword>
<dbReference type="CDD" id="cd00033">
    <property type="entry name" value="CCP"/>
    <property type="match status" value="1"/>
</dbReference>
<feature type="domain" description="EGF-like" evidence="21">
    <location>
        <begin position="73"/>
        <end position="113"/>
    </location>
</feature>
<keyword evidence="12" id="KW-0130">Cell adhesion</keyword>
<dbReference type="GO" id="GO:0005886">
    <property type="term" value="C:plasma membrane"/>
    <property type="evidence" value="ECO:0007669"/>
    <property type="project" value="UniProtKB-SubCell"/>
</dbReference>
<feature type="domain" description="EGF-like" evidence="21">
    <location>
        <begin position="197"/>
        <end position="238"/>
    </location>
</feature>
<dbReference type="PRINTS" id="PR00018">
    <property type="entry name" value="KRINGLE"/>
</dbReference>
<evidence type="ECO:0000256" key="17">
    <source>
        <dbReference type="PROSITE-ProRule" id="PRU00121"/>
    </source>
</evidence>
<dbReference type="Pfam" id="PF00051">
    <property type="entry name" value="Kringle"/>
    <property type="match status" value="1"/>
</dbReference>
<keyword evidence="10" id="KW-0547">Nucleotide-binding</keyword>
<feature type="domain" description="C-type lectin" evidence="23">
    <location>
        <begin position="1098"/>
        <end position="1226"/>
    </location>
</feature>
<organism evidence="27 28">
    <name type="scientific">Branchiostoma lanceolatum</name>
    <name type="common">Common lancelet</name>
    <name type="synonym">Amphioxus lanceolatum</name>
    <dbReference type="NCBI Taxonomy" id="7740"/>
    <lineage>
        <taxon>Eukaryota</taxon>
        <taxon>Metazoa</taxon>
        <taxon>Chordata</taxon>
        <taxon>Cephalochordata</taxon>
        <taxon>Leptocardii</taxon>
        <taxon>Amphioxiformes</taxon>
        <taxon>Branchiostomatidae</taxon>
        <taxon>Branchiostoma</taxon>
    </lineage>
</organism>
<keyword evidence="13" id="KW-1133">Transmembrane helix</keyword>
<dbReference type="InterPro" id="IPR000859">
    <property type="entry name" value="CUB_dom"/>
</dbReference>
<evidence type="ECO:0000256" key="2">
    <source>
        <dbReference type="ARBA" id="ARBA00004479"/>
    </source>
</evidence>
<dbReference type="Gene3D" id="3.10.100.10">
    <property type="entry name" value="Mannose-Binding Protein A, subunit A"/>
    <property type="match status" value="2"/>
</dbReference>
<comment type="subcellular location">
    <subcellularLocation>
        <location evidence="1">Cell membrane</location>
        <topology evidence="1">Single-pass membrane protein</topology>
    </subcellularLocation>
    <subcellularLocation>
        <location evidence="2">Membrane</location>
        <topology evidence="2">Single-pass type I membrane protein</topology>
    </subcellularLocation>
</comment>
<dbReference type="CDD" id="cd00108">
    <property type="entry name" value="KR"/>
    <property type="match status" value="1"/>
</dbReference>
<dbReference type="FunFam" id="2.40.20.10:FF:000051">
    <property type="entry name" value="Uncharacterized protein"/>
    <property type="match status" value="1"/>
</dbReference>
<evidence type="ECO:0000259" key="23">
    <source>
        <dbReference type="PROSITE" id="PS50041"/>
    </source>
</evidence>
<dbReference type="InterPro" id="IPR000152">
    <property type="entry name" value="EGF-type_Asp/Asn_hydroxyl_site"/>
</dbReference>
<feature type="domain" description="EGF-like" evidence="21">
    <location>
        <begin position="239"/>
        <end position="279"/>
    </location>
</feature>
<dbReference type="FunFam" id="2.10.25.10:FF:000653">
    <property type="entry name" value="Putative Fibrillin-1"/>
    <property type="match status" value="5"/>
</dbReference>
<dbReference type="Gene3D" id="2.70.170.10">
    <property type="entry name" value="Neurotransmitter-gated ion-channel ligand-binding domain"/>
    <property type="match status" value="1"/>
</dbReference>
<dbReference type="FunFam" id="1.10.2000.10:FF:000049">
    <property type="match status" value="1"/>
</dbReference>
<dbReference type="SUPFAM" id="SSF57440">
    <property type="entry name" value="Kringle-like"/>
    <property type="match status" value="2"/>
</dbReference>
<dbReference type="InterPro" id="IPR016187">
    <property type="entry name" value="CTDL_fold"/>
</dbReference>
<keyword evidence="11" id="KW-0067">ATP-binding</keyword>
<dbReference type="InterPro" id="IPR024731">
    <property type="entry name" value="NELL2-like_EGF"/>
</dbReference>
<dbReference type="InterPro" id="IPR036790">
    <property type="entry name" value="Frizzled_dom_sf"/>
</dbReference>
<evidence type="ECO:0000256" key="12">
    <source>
        <dbReference type="ARBA" id="ARBA00022889"/>
    </source>
</evidence>
<comment type="similarity">
    <text evidence="3">Belongs to the nephronectin family.</text>
</comment>
<evidence type="ECO:0000259" key="26">
    <source>
        <dbReference type="PROSITE" id="PS50923"/>
    </source>
</evidence>
<dbReference type="SMART" id="SM00042">
    <property type="entry name" value="CUB"/>
    <property type="match status" value="1"/>
</dbReference>
<dbReference type="CDD" id="cd00054">
    <property type="entry name" value="EGF_CA"/>
    <property type="match status" value="12"/>
</dbReference>
<dbReference type="PROSITE" id="PS01186">
    <property type="entry name" value="EGF_2"/>
    <property type="match status" value="12"/>
</dbReference>
<feature type="disulfide bond" evidence="16">
    <location>
        <begin position="1567"/>
        <end position="1608"/>
    </location>
</feature>
<dbReference type="InterPro" id="IPR018097">
    <property type="entry name" value="EGF_Ca-bd_CS"/>
</dbReference>
<feature type="domain" description="EGF-like" evidence="21">
    <location>
        <begin position="114"/>
        <end position="155"/>
    </location>
</feature>
<dbReference type="SUPFAM" id="SSF57535">
    <property type="entry name" value="Complement control module/SCR domain"/>
    <property type="match status" value="1"/>
</dbReference>
<evidence type="ECO:0000256" key="5">
    <source>
        <dbReference type="ARBA" id="ARBA00022553"/>
    </source>
</evidence>
<dbReference type="Pfam" id="PF12947">
    <property type="entry name" value="EGF_3"/>
    <property type="match status" value="6"/>
</dbReference>
<evidence type="ECO:0000256" key="15">
    <source>
        <dbReference type="PROSITE-ProRule" id="PRU00076"/>
    </source>
</evidence>
<proteinExistence type="inferred from homology"/>
<feature type="domain" description="Kringle" evidence="25">
    <location>
        <begin position="1607"/>
        <end position="1679"/>
    </location>
</feature>
<dbReference type="EMBL" id="OV696688">
    <property type="protein sequence ID" value="CAH1257345.1"/>
    <property type="molecule type" value="Genomic_DNA"/>
</dbReference>
<dbReference type="InterPro" id="IPR000742">
    <property type="entry name" value="EGF"/>
</dbReference>
<dbReference type="SUPFAM" id="SSF49899">
    <property type="entry name" value="Concanavalin A-like lectins/glucanases"/>
    <property type="match status" value="1"/>
</dbReference>
<evidence type="ECO:0000256" key="6">
    <source>
        <dbReference type="ARBA" id="ARBA00022572"/>
    </source>
</evidence>
<comment type="caution">
    <text evidence="15">Lacks conserved residue(s) required for the propagation of feature annotation.</text>
</comment>
<feature type="domain" description="C-type lectin" evidence="23">
    <location>
        <begin position="579"/>
        <end position="691"/>
    </location>
</feature>
<evidence type="ECO:0000313" key="27">
    <source>
        <dbReference type="EMBL" id="CAH1257345.1"/>
    </source>
</evidence>
<keyword evidence="13" id="KW-0472">Membrane</keyword>
<evidence type="ECO:0000256" key="11">
    <source>
        <dbReference type="ARBA" id="ARBA00022840"/>
    </source>
</evidence>
<gene>
    <name evidence="27" type="primary">LTBP4</name>
    <name evidence="27" type="ORF">BLAG_LOCUS15313</name>
</gene>
<dbReference type="CDD" id="cd00112">
    <property type="entry name" value="LDLa"/>
    <property type="match status" value="1"/>
</dbReference>
<dbReference type="SMART" id="SM00179">
    <property type="entry name" value="EGF_CA"/>
    <property type="match status" value="12"/>
</dbReference>
<dbReference type="SMART" id="SM00034">
    <property type="entry name" value="CLECT"/>
    <property type="match status" value="2"/>
</dbReference>
<dbReference type="SUPFAM" id="SSF63501">
    <property type="entry name" value="Frizzled cysteine-rich domain"/>
    <property type="match status" value="2"/>
</dbReference>
<feature type="domain" description="Kringle" evidence="25">
    <location>
        <begin position="1231"/>
        <end position="1327"/>
    </location>
</feature>
<keyword evidence="14 19" id="KW-1015">Disulfide bond</keyword>
<dbReference type="InterPro" id="IPR036055">
    <property type="entry name" value="LDL_receptor-like_sf"/>
</dbReference>
<keyword evidence="19" id="KW-0768">Sushi</keyword>
<evidence type="ECO:0000256" key="9">
    <source>
        <dbReference type="ARBA" id="ARBA00022737"/>
    </source>
</evidence>
<keyword evidence="5" id="KW-0597">Phosphoprotein</keyword>
<dbReference type="SUPFAM" id="SSF63712">
    <property type="entry name" value="Nicotinic receptor ligand binding domain-like"/>
    <property type="match status" value="1"/>
</dbReference>
<dbReference type="OrthoDB" id="10008700at2759"/>
<dbReference type="Pfam" id="PF00629">
    <property type="entry name" value="MAM"/>
    <property type="match status" value="1"/>
</dbReference>
<evidence type="ECO:0000259" key="20">
    <source>
        <dbReference type="PROSITE" id="PS01180"/>
    </source>
</evidence>
<dbReference type="GO" id="GO:0005230">
    <property type="term" value="F:extracellular ligand-gated monoatomic ion channel activity"/>
    <property type="evidence" value="ECO:0007669"/>
    <property type="project" value="InterPro"/>
</dbReference>
<keyword evidence="28" id="KW-1185">Reference proteome</keyword>
<evidence type="ECO:0000256" key="19">
    <source>
        <dbReference type="PROSITE-ProRule" id="PRU00302"/>
    </source>
</evidence>
<dbReference type="PROSITE" id="PS00010">
    <property type="entry name" value="ASX_HYDROXYL"/>
    <property type="match status" value="12"/>
</dbReference>
<dbReference type="InterPro" id="IPR035976">
    <property type="entry name" value="Sushi/SCR/CCP_sf"/>
</dbReference>
<dbReference type="Gene3D" id="2.10.25.10">
    <property type="entry name" value="Laminin"/>
    <property type="match status" value="12"/>
</dbReference>
<dbReference type="InterPro" id="IPR035914">
    <property type="entry name" value="Sperma_CUB_dom_sf"/>
</dbReference>
<dbReference type="InterPro" id="IPR013806">
    <property type="entry name" value="Kringle-like"/>
</dbReference>
<dbReference type="PANTHER" id="PTHR24039">
    <property type="entry name" value="FIBRILLIN-RELATED"/>
    <property type="match status" value="1"/>
</dbReference>
<evidence type="ECO:0000259" key="21">
    <source>
        <dbReference type="PROSITE" id="PS50026"/>
    </source>
</evidence>
<feature type="domain" description="EGF-like" evidence="21">
    <location>
        <begin position="446"/>
        <end position="486"/>
    </location>
</feature>
<feature type="domain" description="EGF-like" evidence="21">
    <location>
        <begin position="322"/>
        <end position="362"/>
    </location>
</feature>
<evidence type="ECO:0000256" key="16">
    <source>
        <dbReference type="PROSITE-ProRule" id="PRU00090"/>
    </source>
</evidence>
<dbReference type="InterPro" id="IPR009030">
    <property type="entry name" value="Growth_fac_rcpt_cys_sf"/>
</dbReference>
<dbReference type="CDD" id="cd00037">
    <property type="entry name" value="CLECT"/>
    <property type="match status" value="1"/>
</dbReference>
<evidence type="ECO:0000313" key="28">
    <source>
        <dbReference type="Proteomes" id="UP000838412"/>
    </source>
</evidence>
<dbReference type="SUPFAM" id="SSF57424">
    <property type="entry name" value="LDL receptor-like module"/>
    <property type="match status" value="1"/>
</dbReference>
<dbReference type="SMART" id="SM00181">
    <property type="entry name" value="EGF"/>
    <property type="match status" value="12"/>
</dbReference>
<keyword evidence="8" id="KW-0732">Signal</keyword>
<evidence type="ECO:0000259" key="24">
    <source>
        <dbReference type="PROSITE" id="PS50060"/>
    </source>
</evidence>
<dbReference type="InterPro" id="IPR036734">
    <property type="entry name" value="Neur_chan_lig-bd_sf"/>
</dbReference>
<reference evidence="27" key="1">
    <citation type="submission" date="2022-01" db="EMBL/GenBank/DDBJ databases">
        <authorList>
            <person name="Braso-Vives M."/>
        </authorList>
    </citation>
    <scope>NUCLEOTIDE SEQUENCE</scope>
</reference>
<dbReference type="SMART" id="SM00130">
    <property type="entry name" value="KR"/>
    <property type="match status" value="2"/>
</dbReference>
<dbReference type="InterPro" id="IPR013320">
    <property type="entry name" value="ConA-like_dom_sf"/>
</dbReference>
<evidence type="ECO:0000256" key="10">
    <source>
        <dbReference type="ARBA" id="ARBA00022741"/>
    </source>
</evidence>
<feature type="domain" description="Sushi" evidence="26">
    <location>
        <begin position="1672"/>
        <end position="1741"/>
    </location>
</feature>
<evidence type="ECO:0000256" key="18">
    <source>
        <dbReference type="PROSITE-ProRule" id="PRU00124"/>
    </source>
</evidence>
<dbReference type="PROSITE" id="PS50041">
    <property type="entry name" value="C_TYPE_LECTIN_2"/>
    <property type="match status" value="2"/>
</dbReference>
<feature type="domain" description="EGF-like" evidence="21">
    <location>
        <begin position="487"/>
        <end position="528"/>
    </location>
</feature>
<dbReference type="InterPro" id="IPR000001">
    <property type="entry name" value="Kringle"/>
</dbReference>
<accession>A0A8K0EQH5</accession>
<evidence type="ECO:0000256" key="3">
    <source>
        <dbReference type="ARBA" id="ARBA00009738"/>
    </source>
</evidence>
<dbReference type="GO" id="GO:0005524">
    <property type="term" value="F:ATP binding"/>
    <property type="evidence" value="ECO:0007669"/>
    <property type="project" value="UniProtKB-KW"/>
</dbReference>
<dbReference type="SMART" id="SM00137">
    <property type="entry name" value="MAM"/>
    <property type="match status" value="1"/>
</dbReference>
<dbReference type="PROSITE" id="PS50026">
    <property type="entry name" value="EGF_3"/>
    <property type="match status" value="12"/>
</dbReference>
<dbReference type="PROSITE" id="PS50060">
    <property type="entry name" value="MAM_2"/>
    <property type="match status" value="1"/>
</dbReference>
<evidence type="ECO:0000256" key="1">
    <source>
        <dbReference type="ARBA" id="ARBA00004162"/>
    </source>
</evidence>
<evidence type="ECO:0000259" key="25">
    <source>
        <dbReference type="PROSITE" id="PS50070"/>
    </source>
</evidence>
<feature type="domain" description="FZ" evidence="22">
    <location>
        <begin position="959"/>
        <end position="1083"/>
    </location>
</feature>
<dbReference type="PROSITE" id="PS01180">
    <property type="entry name" value="CUB"/>
    <property type="match status" value="1"/>
</dbReference>
<evidence type="ECO:0000259" key="22">
    <source>
        <dbReference type="PROSITE" id="PS50038"/>
    </source>
</evidence>
<dbReference type="Gene3D" id="2.60.120.290">
    <property type="entry name" value="Spermadhesin, CUB domain"/>
    <property type="match status" value="1"/>
</dbReference>
<dbReference type="SUPFAM" id="SSF49854">
    <property type="entry name" value="Spermadhesin, CUB domain"/>
    <property type="match status" value="1"/>
</dbReference>
<protein>
    <submittedName>
        <fullName evidence="27">LTBP4 protein</fullName>
    </submittedName>
</protein>
<feature type="domain" description="EGF-like" evidence="21">
    <location>
        <begin position="363"/>
        <end position="404"/>
    </location>
</feature>
<dbReference type="GO" id="GO:0005509">
    <property type="term" value="F:calcium ion binding"/>
    <property type="evidence" value="ECO:0007669"/>
    <property type="project" value="InterPro"/>
</dbReference>
<dbReference type="SUPFAM" id="SSF57184">
    <property type="entry name" value="Growth factor receptor domain"/>
    <property type="match status" value="4"/>
</dbReference>
<dbReference type="InterPro" id="IPR049883">
    <property type="entry name" value="NOTCH1_EGF-like"/>
</dbReference>
<dbReference type="SUPFAM" id="SSF56436">
    <property type="entry name" value="C-type lectin-like"/>
    <property type="match status" value="2"/>
</dbReference>
<evidence type="ECO:0000256" key="8">
    <source>
        <dbReference type="ARBA" id="ARBA00022729"/>
    </source>
</evidence>
<keyword evidence="6 17" id="KW-0420">Kringle</keyword>
<dbReference type="Gene3D" id="2.10.70.10">
    <property type="entry name" value="Complement Module, domain 1"/>
    <property type="match status" value="1"/>
</dbReference>
<evidence type="ECO:0000256" key="4">
    <source>
        <dbReference type="ARBA" id="ARBA00022536"/>
    </source>
</evidence>
<dbReference type="PROSITE" id="PS50070">
    <property type="entry name" value="KRINGLE_2"/>
    <property type="match status" value="2"/>
</dbReference>
<dbReference type="SMART" id="SM00063">
    <property type="entry name" value="FRI"/>
    <property type="match status" value="1"/>
</dbReference>
<evidence type="ECO:0000256" key="7">
    <source>
        <dbReference type="ARBA" id="ARBA00022692"/>
    </source>
</evidence>
<name>A0A8K0EQH5_BRALA</name>
<dbReference type="Gene3D" id="2.40.20.10">
    <property type="entry name" value="Plasminogen Kringle 4"/>
    <property type="match status" value="2"/>
</dbReference>
<dbReference type="InterPro" id="IPR002172">
    <property type="entry name" value="LDrepeatLR_classA_rpt"/>
</dbReference>
<dbReference type="InterPro" id="IPR016186">
    <property type="entry name" value="C-type_lectin-like/link_sf"/>
</dbReference>
<feature type="domain" description="EGF-like" evidence="21">
    <location>
        <begin position="529"/>
        <end position="569"/>
    </location>
</feature>
<dbReference type="InterPro" id="IPR001881">
    <property type="entry name" value="EGF-like_Ca-bd_dom"/>
</dbReference>
<feature type="disulfide bond" evidence="19">
    <location>
        <begin position="1712"/>
        <end position="1739"/>
    </location>
</feature>
<dbReference type="PROSITE" id="PS50038">
    <property type="entry name" value="FZ"/>
    <property type="match status" value="2"/>
</dbReference>
<dbReference type="Gene3D" id="1.10.2000.10">
    <property type="entry name" value="Frizzled cysteine-rich domain"/>
    <property type="match status" value="2"/>
</dbReference>
<feature type="domain" description="EGF-like" evidence="21">
    <location>
        <begin position="280"/>
        <end position="321"/>
    </location>
</feature>
<sequence length="1909" mass="211259">MDSQPHLWWHLNIQDFTTDDTCDARLYLSIAGPTSQRENVHRTIKPGSMKMGLSIMEMLMLLMFGLLTVNATDTDECADLTHNCHSNATCNNTDGSFNCSCNLGFHGNGTYCSDIDECLNSTWNDCHVKATCLNTQGSFRCSCENGYHGNGTFCQDTDECVDLTHNCHSNATCNNMDGSFNCSCNLGFHGDGTYCSDIDECLNSTWNDCHVKATCLNTQGSFHCSCENGYHGNGTFCQDTDECVDLTHNCHSNATCNNTDGSFNCSCNLGFHGNGTYCSDIDECLNSTWNDCHVKATCLNTQGSFRCSCENGYHGNGTFCQDTDECVDLTHNCHSNATCNNMDGSFNCSCNLGFHGDGTYCSDIDECLNSTWNDCHVKATCLNTQGSFHCSCENGYHGNGTFCQDTDECVDLTHNCHSNATCNNTDGSFNCSCNLGFHGNGTHCSDTDECADLTHNCHGSATCHNTDGSFNCSCNLGFHGNGTYCSDIDECLNSTWNDCHVKATCLNTEGSFRCSCWNGFHGNGTFCQDTDECADLTHNCHSNATCHNTEGSFNCSCNQGFQGNGIFCSEICASGWRYYEDSCYLPSTSLQGVHSRQGHESITWEQARVTCQALQGDLAIAPTAAEQEWITKQTTTDLDLWIGASDMQVWIDGTNMTESSVTPYHHGQCIALGNGGLKGKNCGDKTIYMCERLTDPAPYRHLGCWADPDGLAMPSLEGHDVSLDGNYKLRVDAVDKCYQAAQRNTYRVFGLQDGGLCGSSDVAHLTYQTYGRSTVCQVDGEGGVGAKQVYKDIGGSPADCDFDINICQYTQVTTTDNIDWQQTPGPTVSASTGPSADSTTGFGSYLYIEASDAVLNEVARLESGTVIPDVAHVKSCLSWRYHMYGSGTGTLRVLVKQGTTYRVEWQQSGDQGNQWHTMVATLRTIAPLQIVFEGTRGSSDLGDIALDDVTLTAGACKGCHEVPTQLEFCKAVNQYSSIFLPNVYGHTTMDEVLASNEYKATLSLNNDRNATCHPGGLAFACFLLAPMCIDVETVLHTTRKMCWSWCQEIVDTNQNCPTMDTKAKAMFLDGRCHGLPNTDCFQTERTPSKEAALGYSQFQGVWYKVFGERKTYADSLQMCRKDGGTLAMPKSAPINLVLINLIKDTVSEPDEAYRFGLSEPSDESGPWVWADGELLGVYSNWIVSDTGIRGCASYVNATKIITAVQPRWSATWSASPCHTLARFICQVEMTDCFYGHGHNYSGTWEITERGERCVSWETVKDEVPLLSESVRDIVDGDPMTEYNLEENYCRHLTSPRANVFSAADKPLCFVRNRTDQLHPQYCGLLDCYVMGKQAGPTCEVNMTGQDGKFSHMQRSEMSRDHCQWNIEVFEGHHVNLHFNTFELSPGEAGFCQGGRVHVMDGSWPAGKSDIIGTYCGHDMPDITSRSRRLTVVFEGAMRNTSDTFDAVYTAENTESTECNASHFVCDNGHTCVPFDQLCNGDVQCWDGKDAEVCGCQAVPNSIKEMCPTSAYATFPNYHSHLNFDAILQWRKYDTARTLSQKRCHEQIGEFLCYMVVSPCSGSKYAPCRSWCEELKLNCAHEPEWTAVLPECSAFASQYCYPGPISQGCYRGKGLNYRGTVSVTVTGRPCLQWNTRAYEVEAYKWANLEENYCRNPDEAERPWCNVQTTGNWEYCDIPPCDNKVCKDRGVHRRALREPVRTFYWPGEKVTYSCEGGYTLRGAPEIECNHQAEWELDLPTCTEDPRTKLLVDKFEKGSISPNLPPPGGNGLNITVAASIDDIINLVSFMGDEPGESITTATRIDLMRHVTRADQQFLGFPEDDLEMSHTGEVTWTIETILVTTCILDHFLFPFDNMTCHVCIRGDFRSNEVFVCAEMDDIGDDVITCHQHRRLKRGEWDVVYSLRVDNNSV</sequence>
<dbReference type="GO" id="GO:0007155">
    <property type="term" value="P:cell adhesion"/>
    <property type="evidence" value="ECO:0007669"/>
    <property type="project" value="UniProtKB-KW"/>
</dbReference>
<dbReference type="Proteomes" id="UP000838412">
    <property type="component" value="Chromosome 3"/>
</dbReference>
<dbReference type="InterPro" id="IPR001304">
    <property type="entry name" value="C-type_lectin-like"/>
</dbReference>
<dbReference type="PROSITE" id="PS00021">
    <property type="entry name" value="KRINGLE_1"/>
    <property type="match status" value="1"/>
</dbReference>
<dbReference type="FunFam" id="2.10.25.10:FF:000945">
    <property type="entry name" value="Signal peptide, CUB domain, EGF-like 2"/>
    <property type="match status" value="4"/>
</dbReference>
<dbReference type="Gene3D" id="2.60.120.200">
    <property type="match status" value="1"/>
</dbReference>
<evidence type="ECO:0000256" key="13">
    <source>
        <dbReference type="ARBA" id="ARBA00022989"/>
    </source>
</evidence>
<dbReference type="FunFam" id="2.10.25.10:FF:000038">
    <property type="entry name" value="Fibrillin 2"/>
    <property type="match status" value="3"/>
</dbReference>
<feature type="domain" description="MAM" evidence="24">
    <location>
        <begin position="798"/>
        <end position="958"/>
    </location>
</feature>
<dbReference type="InterPro" id="IPR018056">
    <property type="entry name" value="Kringle_CS"/>
</dbReference>
<dbReference type="InterPro" id="IPR000436">
    <property type="entry name" value="Sushi_SCR_CCP_dom"/>
</dbReference>
<feature type="domain" description="EGF-like" evidence="21">
    <location>
        <begin position="405"/>
        <end position="445"/>
    </location>
</feature>
<evidence type="ECO:0000256" key="14">
    <source>
        <dbReference type="ARBA" id="ARBA00023157"/>
    </source>
</evidence>
<feature type="disulfide bond" evidence="18">
    <location>
        <begin position="1478"/>
        <end position="1493"/>
    </location>
</feature>
<dbReference type="PROSITE" id="PS50923">
    <property type="entry name" value="SUSHI"/>
    <property type="match status" value="1"/>
</dbReference>
<dbReference type="SMART" id="SM00032">
    <property type="entry name" value="CCP"/>
    <property type="match status" value="1"/>
</dbReference>
<dbReference type="CDD" id="cd07066">
    <property type="entry name" value="CRD_FZ"/>
    <property type="match status" value="1"/>
</dbReference>
<dbReference type="SMART" id="SM00192">
    <property type="entry name" value="LDLa"/>
    <property type="match status" value="1"/>
</dbReference>
<keyword evidence="7" id="KW-0812">Transmembrane</keyword>
<dbReference type="Pfam" id="PF07645">
    <property type="entry name" value="EGF_CA"/>
    <property type="match status" value="6"/>
</dbReference>
<keyword evidence="9" id="KW-0677">Repeat</keyword>
<feature type="domain" description="EGF-like" evidence="21">
    <location>
        <begin position="156"/>
        <end position="196"/>
    </location>
</feature>
<dbReference type="InterPro" id="IPR020067">
    <property type="entry name" value="Frizzled_dom"/>
</dbReference>
<dbReference type="InterPro" id="IPR038178">
    <property type="entry name" value="Kringle_sf"/>
</dbReference>
<dbReference type="CDD" id="cd06263">
    <property type="entry name" value="MAM"/>
    <property type="match status" value="1"/>
</dbReference>
<feature type="domain" description="FZ" evidence="22">
    <location>
        <begin position="1466"/>
        <end position="1611"/>
    </location>
</feature>